<proteinExistence type="predicted"/>
<dbReference type="Gene3D" id="3.40.50.1110">
    <property type="entry name" value="SGNH hydrolase"/>
    <property type="match status" value="1"/>
</dbReference>
<accession>A0A7W5UF12</accession>
<dbReference type="GO" id="GO:0016788">
    <property type="term" value="F:hydrolase activity, acting on ester bonds"/>
    <property type="evidence" value="ECO:0007669"/>
    <property type="project" value="UniProtKB-ARBA"/>
</dbReference>
<dbReference type="EMBL" id="JACICA010000006">
    <property type="protein sequence ID" value="MBB3702903.1"/>
    <property type="molecule type" value="Genomic_DNA"/>
</dbReference>
<gene>
    <name evidence="1" type="ORF">FHS60_001376</name>
</gene>
<dbReference type="InterPro" id="IPR036514">
    <property type="entry name" value="SGNH_hydro_sf"/>
</dbReference>
<evidence type="ECO:0000313" key="2">
    <source>
        <dbReference type="Proteomes" id="UP000541425"/>
    </source>
</evidence>
<dbReference type="RefSeq" id="WP_183696639.1">
    <property type="nucleotide sequence ID" value="NZ_JACICA010000006.1"/>
</dbReference>
<dbReference type="SUPFAM" id="SSF52266">
    <property type="entry name" value="SGNH hydrolase"/>
    <property type="match status" value="1"/>
</dbReference>
<comment type="caution">
    <text evidence="1">The sequence shown here is derived from an EMBL/GenBank/DDBJ whole genome shotgun (WGS) entry which is preliminary data.</text>
</comment>
<evidence type="ECO:0000313" key="1">
    <source>
        <dbReference type="EMBL" id="MBB3702903.1"/>
    </source>
</evidence>
<sequence>MKRLLLLALIIIGYITTIFAQQSNPYSGKNIVWIGTSIPAGVPGRQYPELVAKRLGMNLKNRAIGASYISMGSIKPGNSLDPHSCLSMTKAEMKKMWGASAPTHASFEEVFKEINSNTDIVIFDHGYNDRELIDKELATLNSNSHAFDIDKNTYAGSVAFLFNEIRKRAPHAKIILAGYFSDNHEAWIGVNADGTSKYVNTKGVCQMQEWLANKAQVPLLRVWELLDVSDHSPLTGRNTFKEFCPDDVHPHSDESGRSIKMYADALINALQQLTTGLGTTTTRPTLQNGTALFSGLPTGTLVSLYATDGRLLHSAKANSNGDAHISFGQYPAGTYVITAGSAIIKVVNK</sequence>
<dbReference type="AlphaFoldDB" id="A0A7W5UF12"/>
<name>A0A7W5UF12_9BACT</name>
<dbReference type="Proteomes" id="UP000541425">
    <property type="component" value="Unassembled WGS sequence"/>
</dbReference>
<organism evidence="1 2">
    <name type="scientific">Alloprevotella rava</name>
    <dbReference type="NCBI Taxonomy" id="671218"/>
    <lineage>
        <taxon>Bacteria</taxon>
        <taxon>Pseudomonadati</taxon>
        <taxon>Bacteroidota</taxon>
        <taxon>Bacteroidia</taxon>
        <taxon>Bacteroidales</taxon>
        <taxon>Prevotellaceae</taxon>
        <taxon>Alloprevotella</taxon>
    </lineage>
</organism>
<protein>
    <submittedName>
        <fullName evidence="1">Uncharacterized protein</fullName>
    </submittedName>
</protein>
<reference evidence="1 2" key="1">
    <citation type="submission" date="2020-08" db="EMBL/GenBank/DDBJ databases">
        <title>Genomic Encyclopedia of Type Strains, Phase IV (KMG-IV): sequencing the most valuable type-strain genomes for metagenomic binning, comparative biology and taxonomic classification.</title>
        <authorList>
            <person name="Goeker M."/>
        </authorList>
    </citation>
    <scope>NUCLEOTIDE SEQUENCE [LARGE SCALE GENOMIC DNA]</scope>
    <source>
        <strain evidence="1 2">DSM 22548</strain>
    </source>
</reference>